<evidence type="ECO:0000313" key="3">
    <source>
        <dbReference type="Proteomes" id="UP000036102"/>
    </source>
</evidence>
<organism evidence="2 3">
    <name type="scientific">Marinobacter subterrani</name>
    <dbReference type="NCBI Taxonomy" id="1658765"/>
    <lineage>
        <taxon>Bacteria</taxon>
        <taxon>Pseudomonadati</taxon>
        <taxon>Pseudomonadota</taxon>
        <taxon>Gammaproteobacteria</taxon>
        <taxon>Pseudomonadales</taxon>
        <taxon>Marinobacteraceae</taxon>
        <taxon>Marinobacter</taxon>
    </lineage>
</organism>
<dbReference type="AlphaFoldDB" id="A0A0J7M7H2"/>
<proteinExistence type="predicted"/>
<dbReference type="PANTHER" id="PTHR36920:SF1">
    <property type="entry name" value="OUTER MEMBRANE PROTEIN W"/>
    <property type="match status" value="1"/>
</dbReference>
<comment type="caution">
    <text evidence="2">The sequence shown here is derived from an EMBL/GenBank/DDBJ whole genome shotgun (WGS) entry which is preliminary data.</text>
</comment>
<dbReference type="OrthoDB" id="9807574at2"/>
<keyword evidence="1" id="KW-0732">Signal</keyword>
<evidence type="ECO:0000256" key="1">
    <source>
        <dbReference type="SAM" id="SignalP"/>
    </source>
</evidence>
<name>A0A0J7M7H2_9GAMM</name>
<reference evidence="2 3" key="1">
    <citation type="submission" date="2015-06" db="EMBL/GenBank/DDBJ databases">
        <title>Marinobacter subterrani, a genetically tractable neutrophilic iron-oxidizing strain isolated from the Soudan Iron Mine.</title>
        <authorList>
            <person name="Bonis B.M."/>
            <person name="Gralnick J.A."/>
        </authorList>
    </citation>
    <scope>NUCLEOTIDE SEQUENCE [LARGE SCALE GENOMIC DNA]</scope>
    <source>
        <strain evidence="2 3">JG233</strain>
    </source>
</reference>
<feature type="chain" id="PRO_5005290962" evidence="1">
    <location>
        <begin position="24"/>
        <end position="238"/>
    </location>
</feature>
<accession>A0A0J7M7H2</accession>
<dbReference type="PANTHER" id="PTHR36920">
    <property type="match status" value="1"/>
</dbReference>
<dbReference type="GO" id="GO:0019867">
    <property type="term" value="C:outer membrane"/>
    <property type="evidence" value="ECO:0007669"/>
    <property type="project" value="InterPro"/>
</dbReference>
<dbReference type="RefSeq" id="WP_048496792.1">
    <property type="nucleotide sequence ID" value="NZ_LFBU01000001.1"/>
</dbReference>
<feature type="signal peptide" evidence="1">
    <location>
        <begin position="1"/>
        <end position="23"/>
    </location>
</feature>
<gene>
    <name evidence="2" type="ORF">Msub_13089</name>
</gene>
<dbReference type="STRING" id="1658765.Msub_13089"/>
<dbReference type="InterPro" id="IPR005618">
    <property type="entry name" value="OMPW"/>
</dbReference>
<dbReference type="PATRIC" id="fig|1658765.3.peg.3120"/>
<evidence type="ECO:0000313" key="2">
    <source>
        <dbReference type="EMBL" id="KMQ76875.1"/>
    </source>
</evidence>
<dbReference type="Pfam" id="PF03922">
    <property type="entry name" value="OmpW"/>
    <property type="match status" value="1"/>
</dbReference>
<dbReference type="GO" id="GO:0055085">
    <property type="term" value="P:transmembrane transport"/>
    <property type="evidence" value="ECO:0007669"/>
    <property type="project" value="TreeGrafter"/>
</dbReference>
<dbReference type="Proteomes" id="UP000036102">
    <property type="component" value="Unassembled WGS sequence"/>
</dbReference>
<keyword evidence="3" id="KW-1185">Reference proteome</keyword>
<dbReference type="Gene3D" id="2.40.160.20">
    <property type="match status" value="1"/>
</dbReference>
<sequence length="238" mass="24858">MSRTFKLGVLAAAVMAAAPAAQAYEAGDLIGRVGAATVDPDSSSSNLNSAALGEIPGAQVSVDSNTQLGLTLSYMFTDRIALGVLGATPFSHDIEGDGSVLGTKGKLAETKHLPPTFTVQYFPMPGGSKFQPYLGLGVNYTTFFEEKPSQALTDTYASLAAGVTRTDIELDDSVGLAAEIGADYMITKNIGVNAAIWYADIDTEATINAYAGNTKADTSTIDVDIDPLVYMVGVSYKF</sequence>
<dbReference type="InterPro" id="IPR011250">
    <property type="entry name" value="OMP/PagP_B-barrel"/>
</dbReference>
<dbReference type="EMBL" id="LFBU01000001">
    <property type="protein sequence ID" value="KMQ76875.1"/>
    <property type="molecule type" value="Genomic_DNA"/>
</dbReference>
<protein>
    <submittedName>
        <fullName evidence="2">Outer membrane protein W</fullName>
    </submittedName>
</protein>
<dbReference type="SUPFAM" id="SSF56925">
    <property type="entry name" value="OMPA-like"/>
    <property type="match status" value="1"/>
</dbReference>